<accession>A0AB34KRN7</accession>
<evidence type="ECO:0000313" key="2">
    <source>
        <dbReference type="EMBL" id="KAL1587520.1"/>
    </source>
</evidence>
<proteinExistence type="predicted"/>
<feature type="compositionally biased region" description="Polar residues" evidence="1">
    <location>
        <begin position="156"/>
        <end position="169"/>
    </location>
</feature>
<evidence type="ECO:0008006" key="4">
    <source>
        <dbReference type="Google" id="ProtNLM"/>
    </source>
</evidence>
<sequence>MPENTESENDPQKAANLARIRDNQRRSRARRKDYLKDLESKYRNCEQIGVSASAEIQAAARTVVDENRRLRDLLKSYGIPDAEIDRASGNQGSLAGDTLEVMVNSRQPCGQGDGCQSGSIVEVPAPQLQHAQSAPPQSGCRPIACQRPALEIPANATAQSSSQMPTPSSVPGYDQPFDMESSASSQPTPQQTAQMYGMPAGHSMGFPQGFNQPIMNHPMPQQDPQYGGLSSCQVAADTIRTFSPNAGYELEQELGCHAPGEECSVPNLKVFNVIDRYTVGAG</sequence>
<dbReference type="GeneID" id="96005367"/>
<keyword evidence="3" id="KW-1185">Reference proteome</keyword>
<organism evidence="2 3">
    <name type="scientific">Cladosporium halotolerans</name>
    <dbReference type="NCBI Taxonomy" id="1052096"/>
    <lineage>
        <taxon>Eukaryota</taxon>
        <taxon>Fungi</taxon>
        <taxon>Dikarya</taxon>
        <taxon>Ascomycota</taxon>
        <taxon>Pezizomycotina</taxon>
        <taxon>Dothideomycetes</taxon>
        <taxon>Dothideomycetidae</taxon>
        <taxon>Cladosporiales</taxon>
        <taxon>Cladosporiaceae</taxon>
        <taxon>Cladosporium</taxon>
    </lineage>
</organism>
<reference evidence="2 3" key="1">
    <citation type="journal article" date="2020" name="Microbiol. Resour. Announc.">
        <title>Draft Genome Sequence of a Cladosporium Species Isolated from the Mesophotic Ascidian Didemnum maculosum.</title>
        <authorList>
            <person name="Gioti A."/>
            <person name="Siaperas R."/>
            <person name="Nikolaivits E."/>
            <person name="Le Goff G."/>
            <person name="Ouazzani J."/>
            <person name="Kotoulas G."/>
            <person name="Topakas E."/>
        </authorList>
    </citation>
    <scope>NUCLEOTIDE SEQUENCE [LARGE SCALE GENOMIC DNA]</scope>
    <source>
        <strain evidence="2 3">TM138-S3</strain>
    </source>
</reference>
<dbReference type="RefSeq" id="XP_069230625.1">
    <property type="nucleotide sequence ID" value="XM_069372529.1"/>
</dbReference>
<comment type="caution">
    <text evidence="2">The sequence shown here is derived from an EMBL/GenBank/DDBJ whole genome shotgun (WGS) entry which is preliminary data.</text>
</comment>
<protein>
    <recommendedName>
        <fullName evidence="4">BZIP domain-containing protein</fullName>
    </recommendedName>
</protein>
<dbReference type="PANTHER" id="PTHR42070">
    <property type="entry name" value="FILAMENT ASSOCIATED PROTEIN, PUTATIVE (AFU_ORTHOLOGUE AFUA_8G06630)-RELATED"/>
    <property type="match status" value="1"/>
</dbReference>
<dbReference type="EMBL" id="JAAQHG020000010">
    <property type="protein sequence ID" value="KAL1587520.1"/>
    <property type="molecule type" value="Genomic_DNA"/>
</dbReference>
<gene>
    <name evidence="2" type="ORF">WHR41_03923</name>
</gene>
<evidence type="ECO:0000313" key="3">
    <source>
        <dbReference type="Proteomes" id="UP000803884"/>
    </source>
</evidence>
<feature type="compositionally biased region" description="Low complexity" evidence="1">
    <location>
        <begin position="181"/>
        <end position="194"/>
    </location>
</feature>
<dbReference type="CDD" id="cd14688">
    <property type="entry name" value="bZIP_YAP"/>
    <property type="match status" value="1"/>
</dbReference>
<dbReference type="PANTHER" id="PTHR42070:SF1">
    <property type="entry name" value="FILAMENT ASSOCIATED PROTEIN, PUTATIVE (AFU_ORTHOLOGUE AFUA_8G06630)-RELATED"/>
    <property type="match status" value="1"/>
</dbReference>
<dbReference type="AlphaFoldDB" id="A0AB34KRN7"/>
<evidence type="ECO:0000256" key="1">
    <source>
        <dbReference type="SAM" id="MobiDB-lite"/>
    </source>
</evidence>
<feature type="region of interest" description="Disordered" evidence="1">
    <location>
        <begin position="1"/>
        <end position="31"/>
    </location>
</feature>
<dbReference type="Proteomes" id="UP000803884">
    <property type="component" value="Unassembled WGS sequence"/>
</dbReference>
<feature type="region of interest" description="Disordered" evidence="1">
    <location>
        <begin position="155"/>
        <end position="228"/>
    </location>
</feature>
<name>A0AB34KRN7_9PEZI</name>